<dbReference type="Gene3D" id="1.20.120.450">
    <property type="entry name" value="dinb family like domain"/>
    <property type="match status" value="1"/>
</dbReference>
<dbReference type="KEGG" id="nmes:H9L09_20790"/>
<sequence>MLAPGARLGARLSQPGTPRASRLKPCADRSPVPRGAAKAPVSCRRVVEPRTGWFTGAEPFERERPVTSAATDLLIDALDRVREGVHEVVDGLDRGQLAARVDDGANSIAWLVWHLTRIEDDHVAGVAGTDQVWHTEGWYDRFGLPLPRHDHGYGHTAEQVASVVVEPDLLLGYHDATHAAAVAYLRTLEDAEMSRVVDTRWDPPVTLAVRLVSVVNDCTQHVGQAAFARGILQRRTQG</sequence>
<organism evidence="2 3">
    <name type="scientific">Nocardioides mesophilus</name>
    <dbReference type="NCBI Taxonomy" id="433659"/>
    <lineage>
        <taxon>Bacteria</taxon>
        <taxon>Bacillati</taxon>
        <taxon>Actinomycetota</taxon>
        <taxon>Actinomycetes</taxon>
        <taxon>Propionibacteriales</taxon>
        <taxon>Nocardioidaceae</taxon>
        <taxon>Nocardioides</taxon>
    </lineage>
</organism>
<name>A0A7G9RB55_9ACTN</name>
<dbReference type="Proteomes" id="UP000515947">
    <property type="component" value="Chromosome"/>
</dbReference>
<proteinExistence type="predicted"/>
<dbReference type="NCBIfam" id="NF047843">
    <property type="entry name" value="MST_Rv0443"/>
    <property type="match status" value="1"/>
</dbReference>
<dbReference type="EMBL" id="CP060713">
    <property type="protein sequence ID" value="QNN52830.1"/>
    <property type="molecule type" value="Genomic_DNA"/>
</dbReference>
<accession>A0A7G9RB55</accession>
<evidence type="ECO:0000313" key="3">
    <source>
        <dbReference type="Proteomes" id="UP000515947"/>
    </source>
</evidence>
<dbReference type="AlphaFoldDB" id="A0A7G9RB55"/>
<feature type="region of interest" description="Disordered" evidence="1">
    <location>
        <begin position="1"/>
        <end position="37"/>
    </location>
</feature>
<keyword evidence="3" id="KW-1185">Reference proteome</keyword>
<dbReference type="Pfam" id="PF04978">
    <property type="entry name" value="MST"/>
    <property type="match status" value="1"/>
</dbReference>
<reference evidence="2 3" key="1">
    <citation type="submission" date="2020-08" db="EMBL/GenBank/DDBJ databases">
        <title>Genome sequence of Nocardioides mesophilus KACC 16243T.</title>
        <authorList>
            <person name="Hyun D.-W."/>
            <person name="Bae J.-W."/>
        </authorList>
    </citation>
    <scope>NUCLEOTIDE SEQUENCE [LARGE SCALE GENOMIC DNA]</scope>
    <source>
        <strain evidence="2 3">KACC 16243</strain>
    </source>
</reference>
<gene>
    <name evidence="2" type="ORF">H9L09_20790</name>
</gene>
<evidence type="ECO:0000256" key="1">
    <source>
        <dbReference type="SAM" id="MobiDB-lite"/>
    </source>
</evidence>
<evidence type="ECO:0000313" key="2">
    <source>
        <dbReference type="EMBL" id="QNN52830.1"/>
    </source>
</evidence>
<dbReference type="InterPro" id="IPR007061">
    <property type="entry name" value="MST-like"/>
</dbReference>
<protein>
    <submittedName>
        <fullName evidence="2">DUF664 domain-containing protein</fullName>
    </submittedName>
</protein>
<dbReference type="InterPro" id="IPR034660">
    <property type="entry name" value="DinB/YfiT-like"/>
</dbReference>
<dbReference type="SUPFAM" id="SSF109854">
    <property type="entry name" value="DinB/YfiT-like putative metalloenzymes"/>
    <property type="match status" value="1"/>
</dbReference>